<dbReference type="InterPro" id="IPR035076">
    <property type="entry name" value="Toxin/TOLIP"/>
</dbReference>
<accession>A0A2G9QCK4</accession>
<evidence type="ECO:0000256" key="1">
    <source>
        <dbReference type="ARBA" id="ARBA00022729"/>
    </source>
</evidence>
<dbReference type="SUPFAM" id="SSF57302">
    <property type="entry name" value="Snake toxin-like"/>
    <property type="match status" value="1"/>
</dbReference>
<keyword evidence="2" id="KW-0812">Transmembrane</keyword>
<reference evidence="5" key="1">
    <citation type="journal article" date="2017" name="Nat. Commun.">
        <title>The North American bullfrog draft genome provides insight into hormonal regulation of long noncoding RNA.</title>
        <authorList>
            <person name="Hammond S.A."/>
            <person name="Warren R.L."/>
            <person name="Vandervalk B.P."/>
            <person name="Kucuk E."/>
            <person name="Khan H."/>
            <person name="Gibb E.A."/>
            <person name="Pandoh P."/>
            <person name="Kirk H."/>
            <person name="Zhao Y."/>
            <person name="Jones M."/>
            <person name="Mungall A.J."/>
            <person name="Coope R."/>
            <person name="Pleasance S."/>
            <person name="Moore R.A."/>
            <person name="Holt R.A."/>
            <person name="Round J.M."/>
            <person name="Ohora S."/>
            <person name="Walle B.V."/>
            <person name="Veldhoen N."/>
            <person name="Helbing C.C."/>
            <person name="Birol I."/>
        </authorList>
    </citation>
    <scope>NUCLEOTIDE SEQUENCE [LARGE SCALE GENOMIC DNA]</scope>
</reference>
<keyword evidence="1" id="KW-0732">Signal</keyword>
<keyword evidence="5" id="KW-1185">Reference proteome</keyword>
<dbReference type="PANTHER" id="PTHR16983">
    <property type="entry name" value="UPAR/LY6 DOMAIN-CONTAINING PROTEIN"/>
    <property type="match status" value="1"/>
</dbReference>
<feature type="transmembrane region" description="Helical" evidence="2">
    <location>
        <begin position="71"/>
        <end position="87"/>
    </location>
</feature>
<dbReference type="EMBL" id="KZ059828">
    <property type="protein sequence ID" value="PIO13318.1"/>
    <property type="molecule type" value="Genomic_DNA"/>
</dbReference>
<dbReference type="AlphaFoldDB" id="A0A2G9QCK4"/>
<evidence type="ECO:0000313" key="4">
    <source>
        <dbReference type="EMBL" id="PIO13318.1"/>
    </source>
</evidence>
<gene>
    <name evidence="4" type="ORF">AB205_0054170</name>
</gene>
<evidence type="ECO:0000313" key="5">
    <source>
        <dbReference type="Proteomes" id="UP000228934"/>
    </source>
</evidence>
<dbReference type="OrthoDB" id="5945173at2759"/>
<protein>
    <recommendedName>
        <fullName evidence="3">Snake toxin/toxin-like domain-containing protein</fullName>
    </recommendedName>
</protein>
<dbReference type="GO" id="GO:0005886">
    <property type="term" value="C:plasma membrane"/>
    <property type="evidence" value="ECO:0007669"/>
    <property type="project" value="TreeGrafter"/>
</dbReference>
<keyword evidence="2" id="KW-1133">Transmembrane helix</keyword>
<dbReference type="Proteomes" id="UP000228934">
    <property type="component" value="Unassembled WGS sequence"/>
</dbReference>
<keyword evidence="2" id="KW-0472">Membrane</keyword>
<feature type="domain" description="Snake toxin/toxin-like" evidence="3">
    <location>
        <begin position="2"/>
        <end position="61"/>
    </location>
</feature>
<dbReference type="Gene3D" id="2.10.60.10">
    <property type="entry name" value="CD59"/>
    <property type="match status" value="1"/>
</dbReference>
<dbReference type="PANTHER" id="PTHR16983:SF13">
    <property type="entry name" value="LYMPHOCYTE ANTIGEN 6E"/>
    <property type="match status" value="1"/>
</dbReference>
<dbReference type="InterPro" id="IPR045860">
    <property type="entry name" value="Snake_toxin-like_sf"/>
</dbReference>
<proteinExistence type="predicted"/>
<evidence type="ECO:0000256" key="2">
    <source>
        <dbReference type="SAM" id="Phobius"/>
    </source>
</evidence>
<organism evidence="4 5">
    <name type="scientific">Aquarana catesbeiana</name>
    <name type="common">American bullfrog</name>
    <name type="synonym">Rana catesbeiana</name>
    <dbReference type="NCBI Taxonomy" id="8400"/>
    <lineage>
        <taxon>Eukaryota</taxon>
        <taxon>Metazoa</taxon>
        <taxon>Chordata</taxon>
        <taxon>Craniata</taxon>
        <taxon>Vertebrata</taxon>
        <taxon>Euteleostomi</taxon>
        <taxon>Amphibia</taxon>
        <taxon>Batrachia</taxon>
        <taxon>Anura</taxon>
        <taxon>Neobatrachia</taxon>
        <taxon>Ranoidea</taxon>
        <taxon>Ranidae</taxon>
        <taxon>Aquarana</taxon>
    </lineage>
</organism>
<name>A0A2G9QCK4_AQUCT</name>
<sequence length="91" mass="9119">MTATNCTSGSNYCETGLVTASAAGITVTVINKNCTAKCTPYSGSIASASTSTACCTTDLCNVSGAISIKSSYAAIVLVVGIILMFFSDSLV</sequence>
<dbReference type="InterPro" id="IPR051110">
    <property type="entry name" value="Ly-6/neurotoxin-like_GPI-ap"/>
</dbReference>
<dbReference type="Pfam" id="PF00087">
    <property type="entry name" value="Toxin_TOLIP"/>
    <property type="match status" value="1"/>
</dbReference>
<evidence type="ECO:0000259" key="3">
    <source>
        <dbReference type="Pfam" id="PF00087"/>
    </source>
</evidence>